<protein>
    <recommendedName>
        <fullName evidence="6">Peptidase S8/S53 domain-containing protein</fullName>
    </recommendedName>
</protein>
<dbReference type="CDD" id="cd00306">
    <property type="entry name" value="Peptidases_S8_S53"/>
    <property type="match status" value="1"/>
</dbReference>
<comment type="caution">
    <text evidence="7">The sequence shown here is derived from an EMBL/GenBank/DDBJ whole genome shotgun (WGS) entry which is preliminary data.</text>
</comment>
<sequence length="351" mass="37656">MQTPVPVRTRVNAGGTLSCPKTRSCAEPPVGVLPVVGSMHDAKDTSAEIDHFSAFLEFIRPKAPTLFDFDPNTQSPTQVLLLDSGINVDHELLRIFAQEGQIKPWRTFGMADTDSLKDMNGHGTACAYLIASITQGAVVYSGRVCEGGKDGRPLARNVAQAILAAVSEQDGVKFDLIVIPIGFPEDDPELSKAIQVGLNKRILIVAAAGNEGDSSSTYPADYDGVIAACSSDYWGNKSKFSASMNDKNNAPLYILGENLMLPWASKSVEETPASAAQSLMKLKSGTSYSAAILAGICASLLQLASARPEDADMLHGYGKMHRLLTKMRRSNVFNAEEFKEEFLSHGGLMSP</sequence>
<feature type="domain" description="Peptidase S8/S53" evidence="6">
    <location>
        <begin position="79"/>
        <end position="303"/>
    </location>
</feature>
<reference evidence="7 8" key="1">
    <citation type="submission" date="2019-10" db="EMBL/GenBank/DDBJ databases">
        <authorList>
            <person name="Palmer J.M."/>
        </authorList>
    </citation>
    <scope>NUCLEOTIDE SEQUENCE [LARGE SCALE GENOMIC DNA]</scope>
    <source>
        <strain evidence="7 8">TWF696</strain>
    </source>
</reference>
<dbReference type="AlphaFoldDB" id="A0AAV9U0N1"/>
<proteinExistence type="inferred from homology"/>
<dbReference type="Gene3D" id="3.40.50.200">
    <property type="entry name" value="Peptidase S8/S53 domain"/>
    <property type="match status" value="1"/>
</dbReference>
<evidence type="ECO:0000256" key="3">
    <source>
        <dbReference type="ARBA" id="ARBA00022801"/>
    </source>
</evidence>
<dbReference type="InterPro" id="IPR015500">
    <property type="entry name" value="Peptidase_S8_subtilisin-rel"/>
</dbReference>
<dbReference type="GO" id="GO:0006508">
    <property type="term" value="P:proteolysis"/>
    <property type="evidence" value="ECO:0007669"/>
    <property type="project" value="UniProtKB-KW"/>
</dbReference>
<evidence type="ECO:0000259" key="6">
    <source>
        <dbReference type="Pfam" id="PF00082"/>
    </source>
</evidence>
<dbReference type="GO" id="GO:0004252">
    <property type="term" value="F:serine-type endopeptidase activity"/>
    <property type="evidence" value="ECO:0007669"/>
    <property type="project" value="InterPro"/>
</dbReference>
<dbReference type="SUPFAM" id="SSF52743">
    <property type="entry name" value="Subtilisin-like"/>
    <property type="match status" value="1"/>
</dbReference>
<gene>
    <name evidence="7" type="ORF">TWF696_003397</name>
</gene>
<keyword evidence="3" id="KW-0378">Hydrolase</keyword>
<comment type="caution">
    <text evidence="5">Lacks conserved residue(s) required for the propagation of feature annotation.</text>
</comment>
<evidence type="ECO:0000256" key="2">
    <source>
        <dbReference type="ARBA" id="ARBA00022670"/>
    </source>
</evidence>
<dbReference type="EMBL" id="JAVHNQ010000017">
    <property type="protein sequence ID" value="KAK6330508.1"/>
    <property type="molecule type" value="Genomic_DNA"/>
</dbReference>
<keyword evidence="8" id="KW-1185">Reference proteome</keyword>
<keyword evidence="4" id="KW-0720">Serine protease</keyword>
<dbReference type="InterPro" id="IPR036852">
    <property type="entry name" value="Peptidase_S8/S53_dom_sf"/>
</dbReference>
<dbReference type="InterPro" id="IPR000209">
    <property type="entry name" value="Peptidase_S8/S53_dom"/>
</dbReference>
<dbReference type="PRINTS" id="PR00723">
    <property type="entry name" value="SUBTILISIN"/>
</dbReference>
<evidence type="ECO:0000313" key="8">
    <source>
        <dbReference type="Proteomes" id="UP001375240"/>
    </source>
</evidence>
<dbReference type="PANTHER" id="PTHR43806:SF11">
    <property type="entry name" value="CEREVISIN-RELATED"/>
    <property type="match status" value="1"/>
</dbReference>
<dbReference type="PANTHER" id="PTHR43806">
    <property type="entry name" value="PEPTIDASE S8"/>
    <property type="match status" value="1"/>
</dbReference>
<evidence type="ECO:0000313" key="7">
    <source>
        <dbReference type="EMBL" id="KAK6330508.1"/>
    </source>
</evidence>
<keyword evidence="2" id="KW-0645">Protease</keyword>
<organism evidence="7 8">
    <name type="scientific">Orbilia brochopaga</name>
    <dbReference type="NCBI Taxonomy" id="3140254"/>
    <lineage>
        <taxon>Eukaryota</taxon>
        <taxon>Fungi</taxon>
        <taxon>Dikarya</taxon>
        <taxon>Ascomycota</taxon>
        <taxon>Pezizomycotina</taxon>
        <taxon>Orbiliomycetes</taxon>
        <taxon>Orbiliales</taxon>
        <taxon>Orbiliaceae</taxon>
        <taxon>Orbilia</taxon>
    </lineage>
</organism>
<comment type="similarity">
    <text evidence="1 5">Belongs to the peptidase S8 family.</text>
</comment>
<accession>A0AAV9U0N1</accession>
<dbReference type="Proteomes" id="UP001375240">
    <property type="component" value="Unassembled WGS sequence"/>
</dbReference>
<dbReference type="PROSITE" id="PS51892">
    <property type="entry name" value="SUBTILASE"/>
    <property type="match status" value="1"/>
</dbReference>
<name>A0AAV9U0N1_9PEZI</name>
<dbReference type="InterPro" id="IPR050131">
    <property type="entry name" value="Peptidase_S8_subtilisin-like"/>
</dbReference>
<evidence type="ECO:0000256" key="1">
    <source>
        <dbReference type="ARBA" id="ARBA00011073"/>
    </source>
</evidence>
<evidence type="ECO:0000256" key="4">
    <source>
        <dbReference type="ARBA" id="ARBA00022825"/>
    </source>
</evidence>
<dbReference type="Pfam" id="PF00082">
    <property type="entry name" value="Peptidase_S8"/>
    <property type="match status" value="1"/>
</dbReference>
<evidence type="ECO:0000256" key="5">
    <source>
        <dbReference type="PROSITE-ProRule" id="PRU01240"/>
    </source>
</evidence>